<comment type="caution">
    <text evidence="2">The sequence shown here is derived from an EMBL/GenBank/DDBJ whole genome shotgun (WGS) entry which is preliminary data.</text>
</comment>
<dbReference type="AlphaFoldDB" id="A0AAE4MG89"/>
<feature type="transmembrane region" description="Helical" evidence="1">
    <location>
        <begin position="6"/>
        <end position="26"/>
    </location>
</feature>
<evidence type="ECO:0000256" key="1">
    <source>
        <dbReference type="SAM" id="Phobius"/>
    </source>
</evidence>
<dbReference type="EMBL" id="JAWDKB010000003">
    <property type="protein sequence ID" value="MDV0443382.1"/>
    <property type="molecule type" value="Genomic_DNA"/>
</dbReference>
<keyword evidence="1" id="KW-1133">Transmembrane helix</keyword>
<keyword evidence="1" id="KW-0472">Membrane</keyword>
<protein>
    <submittedName>
        <fullName evidence="2">Uncharacterized protein</fullName>
    </submittedName>
</protein>
<organism evidence="2 3">
    <name type="scientific">Methanorbis rubei</name>
    <dbReference type="NCBI Taxonomy" id="3028300"/>
    <lineage>
        <taxon>Archaea</taxon>
        <taxon>Methanobacteriati</taxon>
        <taxon>Methanobacteriota</taxon>
        <taxon>Stenosarchaea group</taxon>
        <taxon>Methanomicrobia</taxon>
        <taxon>Methanomicrobiales</taxon>
        <taxon>Methanocorpusculaceae</taxon>
        <taxon>Methanorbis</taxon>
    </lineage>
</organism>
<keyword evidence="1" id="KW-0812">Transmembrane</keyword>
<evidence type="ECO:0000313" key="2">
    <source>
        <dbReference type="EMBL" id="MDV0443382.1"/>
    </source>
</evidence>
<evidence type="ECO:0000313" key="3">
    <source>
        <dbReference type="Proteomes" id="UP001283212"/>
    </source>
</evidence>
<dbReference type="Proteomes" id="UP001283212">
    <property type="component" value="Unassembled WGS sequence"/>
</dbReference>
<reference evidence="2 3" key="1">
    <citation type="submission" date="2023-06" db="EMBL/GenBank/DDBJ databases">
        <title>Genome sequence of Methancorpusculaceae sp. Cs1.</title>
        <authorList>
            <person name="Protasov E."/>
            <person name="Platt K."/>
            <person name="Poehlein A."/>
            <person name="Daniel R."/>
            <person name="Brune A."/>
        </authorList>
    </citation>
    <scope>NUCLEOTIDE SEQUENCE [LARGE SCALE GENOMIC DNA]</scope>
    <source>
        <strain evidence="2 3">Cs1</strain>
    </source>
</reference>
<sequence>MKKYFNGITIFLFCDVLVCSVMFFSVKFRASCFFVGGSGMKTRALQFPILF</sequence>
<accession>A0AAE4MG89</accession>
<name>A0AAE4MG89_9EURY</name>
<proteinExistence type="predicted"/>
<keyword evidence="3" id="KW-1185">Reference proteome</keyword>
<gene>
    <name evidence="2" type="ORF">McpCs1_07560</name>
</gene>